<accession>A0A151Z7C9</accession>
<dbReference type="STRING" id="361077.A0A151Z7C9"/>
<proteinExistence type="inferred from homology"/>
<comment type="similarity">
    <text evidence="1">Belongs to the PIH1 family.</text>
</comment>
<evidence type="ECO:0000259" key="4">
    <source>
        <dbReference type="Pfam" id="PF08190"/>
    </source>
</evidence>
<feature type="domain" description="PIH1 N-terminal" evidence="4">
    <location>
        <begin position="68"/>
        <end position="196"/>
    </location>
</feature>
<evidence type="ECO:0000259" key="5">
    <source>
        <dbReference type="Pfam" id="PF18201"/>
    </source>
</evidence>
<feature type="compositionally biased region" description="Low complexity" evidence="3">
    <location>
        <begin position="46"/>
        <end position="73"/>
    </location>
</feature>
<dbReference type="Pfam" id="PF08190">
    <property type="entry name" value="PIH1"/>
    <property type="match status" value="1"/>
</dbReference>
<dbReference type="OMA" id="WIIPYSL"/>
<feature type="domain" description="PIH1D1/2/3 CS-like" evidence="5">
    <location>
        <begin position="254"/>
        <end position="329"/>
    </location>
</feature>
<dbReference type="PANTHER" id="PTHR22997:SF0">
    <property type="entry name" value="PIH1 DOMAIN-CONTAINING PROTEIN 1"/>
    <property type="match status" value="1"/>
</dbReference>
<name>A0A151Z7C9_TIELA</name>
<dbReference type="InterPro" id="IPR012981">
    <property type="entry name" value="PIH1_N"/>
</dbReference>
<feature type="region of interest" description="Disordered" evidence="3">
    <location>
        <begin position="44"/>
        <end position="89"/>
    </location>
</feature>
<dbReference type="Pfam" id="PF18201">
    <property type="entry name" value="PIH1_CS"/>
    <property type="match status" value="1"/>
</dbReference>
<gene>
    <name evidence="6" type="ORF">DLAC_09844</name>
</gene>
<evidence type="ECO:0000256" key="3">
    <source>
        <dbReference type="SAM" id="MobiDB-lite"/>
    </source>
</evidence>
<evidence type="ECO:0000256" key="1">
    <source>
        <dbReference type="ARBA" id="ARBA00008511"/>
    </source>
</evidence>
<evidence type="ECO:0000256" key="2">
    <source>
        <dbReference type="ARBA" id="ARBA00040540"/>
    </source>
</evidence>
<feature type="compositionally biased region" description="Basic residues" evidence="3">
    <location>
        <begin position="348"/>
        <end position="358"/>
    </location>
</feature>
<evidence type="ECO:0000313" key="6">
    <source>
        <dbReference type="EMBL" id="KYQ89870.1"/>
    </source>
</evidence>
<dbReference type="PANTHER" id="PTHR22997">
    <property type="entry name" value="PIH1 DOMAIN-CONTAINING PROTEIN 1"/>
    <property type="match status" value="1"/>
</dbReference>
<dbReference type="OrthoDB" id="546764at2759"/>
<comment type="caution">
    <text evidence="6">The sequence shown here is derived from an EMBL/GenBank/DDBJ whole genome shotgun (WGS) entry which is preliminary data.</text>
</comment>
<sequence>MSKEPDEENLELNENNFKDLSNTFKDPIIFDTLLKYYDELEKEIDTNNNTPTPTTNSSNSNSNKNNSNNNNNSLDENKKQKRKTKRVSSYHGMCFKTHSDRAKEIYVNISHYPSIAPLSLTQHDGWIIPYSLYPVTTQQCSYQSPHYQVYHIVFGTETYNESQKNKPLSKLLIQTSIQAIYQTYKETLDILAIKQSKKVFAKDFLVEEVEQPEVDILSQPEEKESIDKDTGYLIPIYKQEMLGIDGEVLTNPVVLPTSIRYEILLPSLNLDNFQFEDLNLEIDDKALSISQSSSPQYYLTINLPHPIQEQHQDAKFIKSKKLLKIKLMVEKDTINSSVGGCKHDHSHEHHHHHDHHNHNSTNPIDLQSLKINNNNNFINLYRMENQFYSNNNRNSYFIKKNYEYTMIIVYCYHKIIRNSLIYNFIENGLEIKFQSNSEMGNLEDRNTESHEILVINLNSMIPLTKENLLIKWPSLGNSVIFEFKNE</sequence>
<organism evidence="6 7">
    <name type="scientific">Tieghemostelium lacteum</name>
    <name type="common">Slime mold</name>
    <name type="synonym">Dictyostelium lacteum</name>
    <dbReference type="NCBI Taxonomy" id="361077"/>
    <lineage>
        <taxon>Eukaryota</taxon>
        <taxon>Amoebozoa</taxon>
        <taxon>Evosea</taxon>
        <taxon>Eumycetozoa</taxon>
        <taxon>Dictyostelia</taxon>
        <taxon>Dictyosteliales</taxon>
        <taxon>Raperosteliaceae</taxon>
        <taxon>Tieghemostelium</taxon>
    </lineage>
</organism>
<dbReference type="GO" id="GO:0005737">
    <property type="term" value="C:cytoplasm"/>
    <property type="evidence" value="ECO:0007669"/>
    <property type="project" value="TreeGrafter"/>
</dbReference>
<keyword evidence="7" id="KW-1185">Reference proteome</keyword>
<dbReference type="FunCoup" id="A0A151Z7C9">
    <property type="interactions" value="602"/>
</dbReference>
<dbReference type="EMBL" id="LODT01000039">
    <property type="protein sequence ID" value="KYQ89870.1"/>
    <property type="molecule type" value="Genomic_DNA"/>
</dbReference>
<feature type="compositionally biased region" description="Basic residues" evidence="3">
    <location>
        <begin position="79"/>
        <end position="88"/>
    </location>
</feature>
<dbReference type="InterPro" id="IPR050734">
    <property type="entry name" value="PIH1/Kintoun_subfamily"/>
</dbReference>
<feature type="region of interest" description="Disordered" evidence="3">
    <location>
        <begin position="338"/>
        <end position="366"/>
    </location>
</feature>
<protein>
    <recommendedName>
        <fullName evidence="2">PIH1 domain-containing protein 1</fullName>
    </recommendedName>
</protein>
<reference evidence="6 7" key="1">
    <citation type="submission" date="2015-12" db="EMBL/GenBank/DDBJ databases">
        <title>Dictyostelia acquired genes for synthesis and detection of signals that induce cell-type specialization by lateral gene transfer from prokaryotes.</title>
        <authorList>
            <person name="Gloeckner G."/>
            <person name="Schaap P."/>
        </authorList>
    </citation>
    <scope>NUCLEOTIDE SEQUENCE [LARGE SCALE GENOMIC DNA]</scope>
    <source>
        <strain evidence="6 7">TK</strain>
    </source>
</reference>
<dbReference type="AlphaFoldDB" id="A0A151Z7C9"/>
<dbReference type="Proteomes" id="UP000076078">
    <property type="component" value="Unassembled WGS sequence"/>
</dbReference>
<evidence type="ECO:0000313" key="7">
    <source>
        <dbReference type="Proteomes" id="UP000076078"/>
    </source>
</evidence>
<dbReference type="InterPro" id="IPR041442">
    <property type="entry name" value="PIH1D1/2/3_CS-like"/>
</dbReference>
<dbReference type="InParanoid" id="A0A151Z7C9"/>